<accession>A0ABZ0J6S3</accession>
<feature type="region of interest" description="Disordered" evidence="1">
    <location>
        <begin position="1"/>
        <end position="24"/>
    </location>
</feature>
<keyword evidence="3" id="KW-1185">Reference proteome</keyword>
<dbReference type="Proteomes" id="UP001303211">
    <property type="component" value="Chromosome"/>
</dbReference>
<protein>
    <submittedName>
        <fullName evidence="2">TIGR03761 family integrating conjugative element protein</fullName>
    </submittedName>
</protein>
<dbReference type="RefSeq" id="WP_123676613.1">
    <property type="nucleotide sequence ID" value="NZ_CP136921.1"/>
</dbReference>
<name>A0ABZ0J6S3_9BURK</name>
<dbReference type="NCBIfam" id="TIGR03761">
    <property type="entry name" value="ICE_PFL4669"/>
    <property type="match status" value="1"/>
</dbReference>
<feature type="compositionally biased region" description="Low complexity" evidence="1">
    <location>
        <begin position="12"/>
        <end position="24"/>
    </location>
</feature>
<proteinExistence type="predicted"/>
<evidence type="ECO:0000256" key="1">
    <source>
        <dbReference type="SAM" id="MobiDB-lite"/>
    </source>
</evidence>
<dbReference type="InterPro" id="IPR014996">
    <property type="entry name" value="AcaB"/>
</dbReference>
<dbReference type="EMBL" id="CP136921">
    <property type="protein sequence ID" value="WOO33167.1"/>
    <property type="molecule type" value="Genomic_DNA"/>
</dbReference>
<organism evidence="2 3">
    <name type="scientific">Diaphorobacter limosus</name>
    <dbReference type="NCBI Taxonomy" id="3036128"/>
    <lineage>
        <taxon>Bacteria</taxon>
        <taxon>Pseudomonadati</taxon>
        <taxon>Pseudomonadota</taxon>
        <taxon>Betaproteobacteria</taxon>
        <taxon>Burkholderiales</taxon>
        <taxon>Comamonadaceae</taxon>
        <taxon>Diaphorobacter</taxon>
    </lineage>
</organism>
<sequence length="379" mass="42230">MATTRNKSPKNAAASAPTSQEAAAMPSIPAPVGFAFATEPNSPFSDGYSIAKEEAALAEYMAGPMSETDPLYDRYIELEDRKDRLERRKVEFDGRKGAESVVTRQEARAIDALGALVDEEVDQMTIHTKEAYRMFMGRTREPGKEAAPIIGGRRVAAALRGLWVLTGYDNPYADWALLRHEQTIDEICKRLRRETKEAESLLADLKKKGLSFSILQSAEPKVLNLGYRSPYGYAISTLIVEFDYFVRLQKTLARKTLRSDDQARQAISELTRFIRRVFNETARFDRWLTREEVKALSRSDFIPESGAEAQKRVEFASEVFGIVPSEVFTGKLHPRHSRRRTGDLTAAERHLLQTLGAHLDDIAQGGSGAGADQSDAGLV</sequence>
<dbReference type="Pfam" id="PF08900">
    <property type="entry name" value="AcaB"/>
    <property type="match status" value="1"/>
</dbReference>
<gene>
    <name evidence="2" type="ORF">P4826_03475</name>
</gene>
<reference evidence="2 3" key="1">
    <citation type="submission" date="2023-03" db="EMBL/GenBank/DDBJ databases">
        <title>Diaphorobacter basophil sp. nov., isolated from a sewage-treatment plant.</title>
        <authorList>
            <person name="Yang K."/>
        </authorList>
    </citation>
    <scope>NUCLEOTIDE SEQUENCE [LARGE SCALE GENOMIC DNA]</scope>
    <source>
        <strain evidence="2 3">Y-1</strain>
    </source>
</reference>
<evidence type="ECO:0000313" key="2">
    <source>
        <dbReference type="EMBL" id="WOO33167.1"/>
    </source>
</evidence>
<evidence type="ECO:0000313" key="3">
    <source>
        <dbReference type="Proteomes" id="UP001303211"/>
    </source>
</evidence>